<accession>A0A803PY44</accession>
<dbReference type="AlphaFoldDB" id="A0A803PY44"/>
<reference evidence="1" key="1">
    <citation type="submission" date="2018-11" db="EMBL/GenBank/DDBJ databases">
        <authorList>
            <person name="Grassa J C."/>
        </authorList>
    </citation>
    <scope>NUCLEOTIDE SEQUENCE [LARGE SCALE GENOMIC DNA]</scope>
</reference>
<evidence type="ECO:0000313" key="1">
    <source>
        <dbReference type="EnsemblPlants" id="cds.evm.model.06.369"/>
    </source>
</evidence>
<proteinExistence type="predicted"/>
<dbReference type="Gramene" id="evm.model.06.369">
    <property type="protein sequence ID" value="cds.evm.model.06.369"/>
    <property type="gene ID" value="evm.TU.06.369"/>
</dbReference>
<evidence type="ECO:0000313" key="2">
    <source>
        <dbReference type="Proteomes" id="UP000596661"/>
    </source>
</evidence>
<sequence length="93" mass="10496">MRNNIDGKSKLALFTELRRSTMWKAFCFRRHSDNCFCLVDHASSNHERVIDLSSSETAIGNGSLLGWLFDWGRQKVSDDDGLGWLTCGGRTKA</sequence>
<dbReference type="EMBL" id="UZAU01000558">
    <property type="status" value="NOT_ANNOTATED_CDS"/>
    <property type="molecule type" value="Genomic_DNA"/>
</dbReference>
<protein>
    <submittedName>
        <fullName evidence="1">Uncharacterized protein</fullName>
    </submittedName>
</protein>
<keyword evidence="2" id="KW-1185">Reference proteome</keyword>
<name>A0A803PY44_CANSA</name>
<reference evidence="1" key="2">
    <citation type="submission" date="2021-03" db="UniProtKB">
        <authorList>
            <consortium name="EnsemblPlants"/>
        </authorList>
    </citation>
    <scope>IDENTIFICATION</scope>
</reference>
<dbReference type="EnsemblPlants" id="evm.model.06.369">
    <property type="protein sequence ID" value="cds.evm.model.06.369"/>
    <property type="gene ID" value="evm.TU.06.369"/>
</dbReference>
<dbReference type="Proteomes" id="UP000596661">
    <property type="component" value="Chromosome 6"/>
</dbReference>
<organism evidence="1 2">
    <name type="scientific">Cannabis sativa</name>
    <name type="common">Hemp</name>
    <name type="synonym">Marijuana</name>
    <dbReference type="NCBI Taxonomy" id="3483"/>
    <lineage>
        <taxon>Eukaryota</taxon>
        <taxon>Viridiplantae</taxon>
        <taxon>Streptophyta</taxon>
        <taxon>Embryophyta</taxon>
        <taxon>Tracheophyta</taxon>
        <taxon>Spermatophyta</taxon>
        <taxon>Magnoliopsida</taxon>
        <taxon>eudicotyledons</taxon>
        <taxon>Gunneridae</taxon>
        <taxon>Pentapetalae</taxon>
        <taxon>rosids</taxon>
        <taxon>fabids</taxon>
        <taxon>Rosales</taxon>
        <taxon>Cannabaceae</taxon>
        <taxon>Cannabis</taxon>
    </lineage>
</organism>